<dbReference type="GeneID" id="71993525"/>
<dbReference type="KEGG" id="ffu:CLAFUR5_13647"/>
<dbReference type="RefSeq" id="XP_047768632.1">
    <property type="nucleotide sequence ID" value="XM_047912795.1"/>
</dbReference>
<evidence type="ECO:0000313" key="1">
    <source>
        <dbReference type="EMBL" id="UJO24266.1"/>
    </source>
</evidence>
<reference evidence="1" key="2">
    <citation type="journal article" date="2022" name="Microb. Genom.">
        <title>A chromosome-scale genome assembly of the tomato pathogen Cladosporium fulvum reveals a compartmentalized genome architecture and the presence of a dispensable chromosome.</title>
        <authorList>
            <person name="Zaccaron A.Z."/>
            <person name="Chen L.H."/>
            <person name="Samaras A."/>
            <person name="Stergiopoulos I."/>
        </authorList>
    </citation>
    <scope>NUCLEOTIDE SEQUENCE</scope>
    <source>
        <strain evidence="1">Race5_Kim</strain>
    </source>
</reference>
<dbReference type="OrthoDB" id="3631417at2759"/>
<dbReference type="AlphaFoldDB" id="A0A9Q8UVR8"/>
<proteinExistence type="predicted"/>
<accession>A0A9Q8UVR8</accession>
<protein>
    <recommendedName>
        <fullName evidence="3">F-box domain-containing protein</fullName>
    </recommendedName>
</protein>
<dbReference type="EMBL" id="CP090174">
    <property type="protein sequence ID" value="UJO24266.1"/>
    <property type="molecule type" value="Genomic_DNA"/>
</dbReference>
<sequence length="232" mass="26020">MTLTRKRSTVAPACLTKASRRRLTLQKNSKSDVRDDRTPQQQVFGDPKLLEHILAQVGSMQTLLLSQRVDTTFQKCIKGSPLLRQKLWLEPDPDMKMWHLGRLNPLLSRSVSRKKHKHILALSHSGCDVCILTTMNARSVEMSGSWRDMLIYQPHSPFAVFKTADCWASGESFSQNHFKDPPTAGQLVNVATSRSQKTLSQPATRPLSADYDRKCGYPATGHGCHRAKVSVP</sequence>
<name>A0A9Q8UVR8_PASFU</name>
<dbReference type="Proteomes" id="UP000756132">
    <property type="component" value="Chromosome 12"/>
</dbReference>
<evidence type="ECO:0008006" key="3">
    <source>
        <dbReference type="Google" id="ProtNLM"/>
    </source>
</evidence>
<reference evidence="1" key="1">
    <citation type="submission" date="2021-12" db="EMBL/GenBank/DDBJ databases">
        <authorList>
            <person name="Zaccaron A."/>
            <person name="Stergiopoulos I."/>
        </authorList>
    </citation>
    <scope>NUCLEOTIDE SEQUENCE</scope>
    <source>
        <strain evidence="1">Race5_Kim</strain>
    </source>
</reference>
<keyword evidence="2" id="KW-1185">Reference proteome</keyword>
<organism evidence="1 2">
    <name type="scientific">Passalora fulva</name>
    <name type="common">Tomato leaf mold</name>
    <name type="synonym">Cladosporium fulvum</name>
    <dbReference type="NCBI Taxonomy" id="5499"/>
    <lineage>
        <taxon>Eukaryota</taxon>
        <taxon>Fungi</taxon>
        <taxon>Dikarya</taxon>
        <taxon>Ascomycota</taxon>
        <taxon>Pezizomycotina</taxon>
        <taxon>Dothideomycetes</taxon>
        <taxon>Dothideomycetidae</taxon>
        <taxon>Mycosphaerellales</taxon>
        <taxon>Mycosphaerellaceae</taxon>
        <taxon>Fulvia</taxon>
    </lineage>
</organism>
<gene>
    <name evidence="1" type="ORF">CLAFUR5_13647</name>
</gene>
<evidence type="ECO:0000313" key="2">
    <source>
        <dbReference type="Proteomes" id="UP000756132"/>
    </source>
</evidence>